<accession>A0AAV2N3R9</accession>
<proteinExistence type="predicted"/>
<dbReference type="Proteomes" id="UP001497644">
    <property type="component" value="Chromosome 1"/>
</dbReference>
<reference evidence="1 2" key="1">
    <citation type="submission" date="2024-04" db="EMBL/GenBank/DDBJ databases">
        <authorList>
            <consortium name="Molecular Ecology Group"/>
        </authorList>
    </citation>
    <scope>NUCLEOTIDE SEQUENCE [LARGE SCALE GENOMIC DNA]</scope>
</reference>
<protein>
    <submittedName>
        <fullName evidence="1">Uncharacterized protein</fullName>
    </submittedName>
</protein>
<evidence type="ECO:0000313" key="1">
    <source>
        <dbReference type="EMBL" id="CAL1674325.1"/>
    </source>
</evidence>
<gene>
    <name evidence="1" type="ORF">LPLAT_LOCUS1014</name>
</gene>
<name>A0AAV2N3R9_9HYME</name>
<sequence>MCMYKVKIILLPSESFYHGALCACTHDGHRDNGFIAINVAYPAASDITQSRLRIATGLNRWPIEQAHALEVPRRMYIQEDVRITRDPNFLISLIALHDTRAP</sequence>
<dbReference type="AlphaFoldDB" id="A0AAV2N3R9"/>
<dbReference type="EMBL" id="OZ034824">
    <property type="protein sequence ID" value="CAL1674325.1"/>
    <property type="molecule type" value="Genomic_DNA"/>
</dbReference>
<evidence type="ECO:0000313" key="2">
    <source>
        <dbReference type="Proteomes" id="UP001497644"/>
    </source>
</evidence>
<keyword evidence="2" id="KW-1185">Reference proteome</keyword>
<organism evidence="1 2">
    <name type="scientific">Lasius platythorax</name>
    <dbReference type="NCBI Taxonomy" id="488582"/>
    <lineage>
        <taxon>Eukaryota</taxon>
        <taxon>Metazoa</taxon>
        <taxon>Ecdysozoa</taxon>
        <taxon>Arthropoda</taxon>
        <taxon>Hexapoda</taxon>
        <taxon>Insecta</taxon>
        <taxon>Pterygota</taxon>
        <taxon>Neoptera</taxon>
        <taxon>Endopterygota</taxon>
        <taxon>Hymenoptera</taxon>
        <taxon>Apocrita</taxon>
        <taxon>Aculeata</taxon>
        <taxon>Formicoidea</taxon>
        <taxon>Formicidae</taxon>
        <taxon>Formicinae</taxon>
        <taxon>Lasius</taxon>
        <taxon>Lasius</taxon>
    </lineage>
</organism>